<comment type="caution">
    <text evidence="2">The sequence shown here is derived from an EMBL/GenBank/DDBJ whole genome shotgun (WGS) entry which is preliminary data.</text>
</comment>
<evidence type="ECO:0000313" key="2">
    <source>
        <dbReference type="EMBL" id="GLC57257.1"/>
    </source>
</evidence>
<dbReference type="EMBL" id="BRXU01000018">
    <property type="protein sequence ID" value="GLC57257.1"/>
    <property type="molecule type" value="Genomic_DNA"/>
</dbReference>
<dbReference type="InterPro" id="IPR009057">
    <property type="entry name" value="Homeodomain-like_sf"/>
</dbReference>
<feature type="compositionally biased region" description="Pro residues" evidence="1">
    <location>
        <begin position="8"/>
        <end position="18"/>
    </location>
</feature>
<name>A0A9W6BS75_9CHLO</name>
<gene>
    <name evidence="2" type="primary">PLEST009265</name>
    <name evidence="2" type="ORF">PLESTB_001204700</name>
</gene>
<feature type="compositionally biased region" description="Low complexity" evidence="1">
    <location>
        <begin position="19"/>
        <end position="40"/>
    </location>
</feature>
<protein>
    <submittedName>
        <fullName evidence="2">Centrosomal protein 135kDa, isoform B</fullName>
    </submittedName>
</protein>
<dbReference type="AlphaFoldDB" id="A0A9W6BS75"/>
<sequence>MSPEPKTASPPAPPPPPSRSASAWPTAAAAAAASPPGAPVASAGLELERVGSQTDVWQRTSAMLQEQLATARQQLAATESRISGRAGAVRAGAAAAALRGTGGAGAEGTQGGVAAARDRTLTESRLTAGDLASLRDQLAVESSSAEEAGSTVRHMAARLAAAEAAAAAAAARGRKEESRAQGHEWVERARRVEALVAELEADVAQAINWTSREDGLLLLGVHLHGMGHWDKVAADEARSADRGLADKLAE</sequence>
<dbReference type="SUPFAM" id="SSF46689">
    <property type="entry name" value="Homeodomain-like"/>
    <property type="match status" value="1"/>
</dbReference>
<accession>A0A9W6BS75</accession>
<organism evidence="2 3">
    <name type="scientific">Pleodorina starrii</name>
    <dbReference type="NCBI Taxonomy" id="330485"/>
    <lineage>
        <taxon>Eukaryota</taxon>
        <taxon>Viridiplantae</taxon>
        <taxon>Chlorophyta</taxon>
        <taxon>core chlorophytes</taxon>
        <taxon>Chlorophyceae</taxon>
        <taxon>CS clade</taxon>
        <taxon>Chlamydomonadales</taxon>
        <taxon>Volvocaceae</taxon>
        <taxon>Pleodorina</taxon>
    </lineage>
</organism>
<reference evidence="2 3" key="1">
    <citation type="journal article" date="2023" name="Commun. Biol.">
        <title>Reorganization of the ancestral sex-determining regions during the evolution of trioecy in Pleodorina starrii.</title>
        <authorList>
            <person name="Takahashi K."/>
            <person name="Suzuki S."/>
            <person name="Kawai-Toyooka H."/>
            <person name="Yamamoto K."/>
            <person name="Hamaji T."/>
            <person name="Ootsuki R."/>
            <person name="Yamaguchi H."/>
            <person name="Kawachi M."/>
            <person name="Higashiyama T."/>
            <person name="Nozaki H."/>
        </authorList>
    </citation>
    <scope>NUCLEOTIDE SEQUENCE [LARGE SCALE GENOMIC DNA]</scope>
    <source>
        <strain evidence="2 3">NIES-4479</strain>
    </source>
</reference>
<proteinExistence type="predicted"/>
<evidence type="ECO:0000256" key="1">
    <source>
        <dbReference type="SAM" id="MobiDB-lite"/>
    </source>
</evidence>
<dbReference type="Gene3D" id="1.10.10.60">
    <property type="entry name" value="Homeodomain-like"/>
    <property type="match status" value="1"/>
</dbReference>
<evidence type="ECO:0000313" key="3">
    <source>
        <dbReference type="Proteomes" id="UP001165080"/>
    </source>
</evidence>
<keyword evidence="3" id="KW-1185">Reference proteome</keyword>
<dbReference type="Proteomes" id="UP001165080">
    <property type="component" value="Unassembled WGS sequence"/>
</dbReference>
<feature type="region of interest" description="Disordered" evidence="1">
    <location>
        <begin position="1"/>
        <end position="40"/>
    </location>
</feature>